<proteinExistence type="predicted"/>
<reference evidence="1" key="2">
    <citation type="journal article" date="2021" name="PeerJ">
        <title>Extensive microbial diversity within the chicken gut microbiome revealed by metagenomics and culture.</title>
        <authorList>
            <person name="Gilroy R."/>
            <person name="Ravi A."/>
            <person name="Getino M."/>
            <person name="Pursley I."/>
            <person name="Horton D.L."/>
            <person name="Alikhan N.F."/>
            <person name="Baker D."/>
            <person name="Gharbi K."/>
            <person name="Hall N."/>
            <person name="Watson M."/>
            <person name="Adriaenssens E.M."/>
            <person name="Foster-Nyarko E."/>
            <person name="Jarju S."/>
            <person name="Secka A."/>
            <person name="Antonio M."/>
            <person name="Oren A."/>
            <person name="Chaudhuri R.R."/>
            <person name="La Ragione R."/>
            <person name="Hildebrand F."/>
            <person name="Pallen M.J."/>
        </authorList>
    </citation>
    <scope>NUCLEOTIDE SEQUENCE</scope>
    <source>
        <strain evidence="1">20514</strain>
    </source>
</reference>
<dbReference type="InterPro" id="IPR027840">
    <property type="entry name" value="DUF4493"/>
</dbReference>
<dbReference type="Pfam" id="PF14900">
    <property type="entry name" value="DUF4493"/>
    <property type="match status" value="1"/>
</dbReference>
<comment type="caution">
    <text evidence="1">The sequence shown here is derived from an EMBL/GenBank/DDBJ whole genome shotgun (WGS) entry which is preliminary data.</text>
</comment>
<dbReference type="AlphaFoldDB" id="A0A9D9EI27"/>
<evidence type="ECO:0000313" key="1">
    <source>
        <dbReference type="EMBL" id="MBO8447958.1"/>
    </source>
</evidence>
<dbReference type="EMBL" id="JADIMQ010000024">
    <property type="protein sequence ID" value="MBO8447958.1"/>
    <property type="molecule type" value="Genomic_DNA"/>
</dbReference>
<protein>
    <submittedName>
        <fullName evidence="1">DUF4493 domain-containing protein</fullName>
    </submittedName>
</protein>
<dbReference type="Proteomes" id="UP000810252">
    <property type="component" value="Unassembled WGS sequence"/>
</dbReference>
<reference evidence="1" key="1">
    <citation type="submission" date="2020-10" db="EMBL/GenBank/DDBJ databases">
        <authorList>
            <person name="Gilroy R."/>
        </authorList>
    </citation>
    <scope>NUCLEOTIDE SEQUENCE</scope>
    <source>
        <strain evidence="1">20514</strain>
    </source>
</reference>
<sequence length="267" mass="27965">MTLENATLTILSLGLVLLPSCSAEIGTGTGEGTGSVSFVCGTSGEIRYEAPQTRADGNTTRTLPETVIPESDALRLEISNEAGLVAEYGTMAGYDQPLLTAGDYTARFTGGDPSAEGPEAAYFEAEHSFTVVARKASTETVSISLANSVVSVLVSQWFADYYPVYNISIRTESGYTVSYSNSGTEPGTETSPVFVKAGTALYFSGTATKTNGTEVSFPETMIAGTKARTWQTVSVNASQAAGGSIEIVLDDTPVDIKEVTIELNPDA</sequence>
<name>A0A9D9EI27_9BACT</name>
<organism evidence="1 2">
    <name type="scientific">Candidatus Cryptobacteroides merdigallinarum</name>
    <dbReference type="NCBI Taxonomy" id="2840770"/>
    <lineage>
        <taxon>Bacteria</taxon>
        <taxon>Pseudomonadati</taxon>
        <taxon>Bacteroidota</taxon>
        <taxon>Bacteroidia</taxon>
        <taxon>Bacteroidales</taxon>
        <taxon>Candidatus Cryptobacteroides</taxon>
    </lineage>
</organism>
<accession>A0A9D9EI27</accession>
<evidence type="ECO:0000313" key="2">
    <source>
        <dbReference type="Proteomes" id="UP000810252"/>
    </source>
</evidence>
<gene>
    <name evidence="1" type="ORF">IAC29_01640</name>
</gene>